<reference evidence="3 4" key="1">
    <citation type="submission" date="2017-12" db="EMBL/GenBank/DDBJ databases">
        <title>Gene loss provides genomic basis for host adaptation in cereal stripe rust fungi.</title>
        <authorList>
            <person name="Xia C."/>
        </authorList>
    </citation>
    <scope>NUCLEOTIDE SEQUENCE [LARGE SCALE GENOMIC DNA]</scope>
    <source>
        <strain evidence="3 4">93TX-2</strain>
    </source>
</reference>
<accession>A0A2S4UJD9</accession>
<evidence type="ECO:0000313" key="4">
    <source>
        <dbReference type="Proteomes" id="UP000238274"/>
    </source>
</evidence>
<feature type="domain" description="Tet-like 2OG-Fe(II) oxygenase" evidence="2">
    <location>
        <begin position="73"/>
        <end position="163"/>
    </location>
</feature>
<gene>
    <name evidence="3" type="ORF">PSHT_14669</name>
</gene>
<dbReference type="EMBL" id="PKSM01000340">
    <property type="protein sequence ID" value="POV97244.1"/>
    <property type="molecule type" value="Genomic_DNA"/>
</dbReference>
<dbReference type="Pfam" id="PF20515">
    <property type="entry name" value="2OG-FeII_Oxy_6"/>
    <property type="match status" value="1"/>
</dbReference>
<feature type="compositionally biased region" description="Basic residues" evidence="1">
    <location>
        <begin position="20"/>
        <end position="31"/>
    </location>
</feature>
<reference evidence="4" key="3">
    <citation type="journal article" date="2018" name="Mol. Plant Microbe Interact.">
        <title>Genome sequence resources for the wheat stripe rust pathogen (Puccinia striiformis f. sp. tritici) and the barley stripe rust pathogen (Puccinia striiformis f. sp. hordei).</title>
        <authorList>
            <person name="Xia C."/>
            <person name="Wang M."/>
            <person name="Yin C."/>
            <person name="Cornejo O.E."/>
            <person name="Hulbert S.H."/>
            <person name="Chen X."/>
        </authorList>
    </citation>
    <scope>NUCLEOTIDE SEQUENCE [LARGE SCALE GENOMIC DNA]</scope>
    <source>
        <strain evidence="4">93TX-2</strain>
    </source>
</reference>
<name>A0A2S4UJD9_9BASI</name>
<dbReference type="VEuPathDB" id="FungiDB:PSTT_06839"/>
<dbReference type="OrthoDB" id="10269976at2759"/>
<evidence type="ECO:0000259" key="2">
    <source>
        <dbReference type="Pfam" id="PF20515"/>
    </source>
</evidence>
<reference evidence="4" key="2">
    <citation type="journal article" date="2018" name="BMC Genomics">
        <title>Genomic insights into host adaptation between the wheat stripe rust pathogen (Puccinia striiformis f. sp. tritici) and the barley stripe rust pathogen (Puccinia striiformis f. sp. hordei).</title>
        <authorList>
            <person name="Xia C."/>
            <person name="Wang M."/>
            <person name="Yin C."/>
            <person name="Cornejo O.E."/>
            <person name="Hulbert S.H."/>
            <person name="Chen X."/>
        </authorList>
    </citation>
    <scope>NUCLEOTIDE SEQUENCE [LARGE SCALE GENOMIC DNA]</scope>
    <source>
        <strain evidence="4">93TX-2</strain>
    </source>
</reference>
<sequence length="165" mass="18899">MNPPDGNSQDPDEASTKLPSTRKQRQNRNKNKNKENNRQNDLGKKNKVIMRQKKLRGIVRFTRFTDLDSTLQHQFENLSTHLIKQSMFLSSNTVNPDVNGGTMFNAGSRKAYGHNKIMGISASIPKIAGHEINYEKVQEEGKLMEEFLACQFANMSLKLYELLRE</sequence>
<feature type="region of interest" description="Disordered" evidence="1">
    <location>
        <begin position="1"/>
        <end position="48"/>
    </location>
</feature>
<proteinExistence type="predicted"/>
<evidence type="ECO:0000313" key="3">
    <source>
        <dbReference type="EMBL" id="POV97244.1"/>
    </source>
</evidence>
<keyword evidence="4" id="KW-1185">Reference proteome</keyword>
<dbReference type="AlphaFoldDB" id="A0A2S4UJD9"/>
<dbReference type="InterPro" id="IPR046798">
    <property type="entry name" value="2OG-FeII_Oxy_6"/>
</dbReference>
<dbReference type="Proteomes" id="UP000238274">
    <property type="component" value="Unassembled WGS sequence"/>
</dbReference>
<organism evidence="3 4">
    <name type="scientific">Puccinia striiformis</name>
    <dbReference type="NCBI Taxonomy" id="27350"/>
    <lineage>
        <taxon>Eukaryota</taxon>
        <taxon>Fungi</taxon>
        <taxon>Dikarya</taxon>
        <taxon>Basidiomycota</taxon>
        <taxon>Pucciniomycotina</taxon>
        <taxon>Pucciniomycetes</taxon>
        <taxon>Pucciniales</taxon>
        <taxon>Pucciniaceae</taxon>
        <taxon>Puccinia</taxon>
    </lineage>
</organism>
<feature type="compositionally biased region" description="Basic and acidic residues" evidence="1">
    <location>
        <begin position="32"/>
        <end position="44"/>
    </location>
</feature>
<dbReference type="VEuPathDB" id="FungiDB:PSHT_14669"/>
<evidence type="ECO:0000256" key="1">
    <source>
        <dbReference type="SAM" id="MobiDB-lite"/>
    </source>
</evidence>
<comment type="caution">
    <text evidence="3">The sequence shown here is derived from an EMBL/GenBank/DDBJ whole genome shotgun (WGS) entry which is preliminary data.</text>
</comment>
<protein>
    <recommendedName>
        <fullName evidence="2">Tet-like 2OG-Fe(II) oxygenase domain-containing protein</fullName>
    </recommendedName>
</protein>